<comment type="caution">
    <text evidence="1">The sequence shown here is derived from an EMBL/GenBank/DDBJ whole genome shotgun (WGS) entry which is preliminary data.</text>
</comment>
<dbReference type="Proteomes" id="UP000239522">
    <property type="component" value="Unassembled WGS sequence"/>
</dbReference>
<dbReference type="EMBL" id="MQUA01000013">
    <property type="protein sequence ID" value="PQB06127.1"/>
    <property type="molecule type" value="Genomic_DNA"/>
</dbReference>
<organism evidence="1 2">
    <name type="scientific">Polaribacter filamentus</name>
    <dbReference type="NCBI Taxonomy" id="53483"/>
    <lineage>
        <taxon>Bacteria</taxon>
        <taxon>Pseudomonadati</taxon>
        <taxon>Bacteroidota</taxon>
        <taxon>Flavobacteriia</taxon>
        <taxon>Flavobacteriales</taxon>
        <taxon>Flavobacteriaceae</taxon>
    </lineage>
</organism>
<evidence type="ECO:0000313" key="2">
    <source>
        <dbReference type="Proteomes" id="UP000239522"/>
    </source>
</evidence>
<gene>
    <name evidence="1" type="ORF">BST83_02210</name>
</gene>
<accession>A0A2S7KU31</accession>
<evidence type="ECO:0000313" key="1">
    <source>
        <dbReference type="EMBL" id="PQB06127.1"/>
    </source>
</evidence>
<dbReference type="RefSeq" id="WP_205853541.1">
    <property type="nucleotide sequence ID" value="NZ_MQUA01000013.1"/>
</dbReference>
<proteinExistence type="predicted"/>
<name>A0A2S7KU31_9FLAO</name>
<protein>
    <submittedName>
        <fullName evidence="1">Uncharacterized protein</fullName>
    </submittedName>
</protein>
<reference evidence="1 2" key="1">
    <citation type="submission" date="2016-11" db="EMBL/GenBank/DDBJ databases">
        <title>Trade-off between light-utilization and light-protection in marine flavobacteria.</title>
        <authorList>
            <person name="Kumagai Y."/>
        </authorList>
    </citation>
    <scope>NUCLEOTIDE SEQUENCE [LARGE SCALE GENOMIC DNA]</scope>
    <source>
        <strain evidence="1 2">ATCC 700397</strain>
    </source>
</reference>
<sequence length="197" mass="22843">MDEEIRQIPLFIKAEEIYILVCKVLLLVEENGDKNDLANNILNDYKNSLKSSAFTIAGKIVNAHKEDMLYHSRMQNVAIIRSEAHYILTSISGLKICGFKEHDYLDLIRDEIEAFRILFTEWVKTFNVSNYVIDRWGLFNPPGINFDDFDIDDELPFDDPFGDEDYDPSGNNFDDFDINDDFDDGIDDEDELHELVS</sequence>
<keyword evidence="2" id="KW-1185">Reference proteome</keyword>
<dbReference type="AlphaFoldDB" id="A0A2S7KU31"/>